<evidence type="ECO:0000256" key="2">
    <source>
        <dbReference type="ARBA" id="ARBA00022448"/>
    </source>
</evidence>
<evidence type="ECO:0000256" key="4">
    <source>
        <dbReference type="ARBA" id="ARBA00022692"/>
    </source>
</evidence>
<evidence type="ECO:0000256" key="5">
    <source>
        <dbReference type="ARBA" id="ARBA00022989"/>
    </source>
</evidence>
<dbReference type="KEGG" id="bfk:QN062_05585"/>
<evidence type="ECO:0000256" key="6">
    <source>
        <dbReference type="ARBA" id="ARBA00023136"/>
    </source>
</evidence>
<feature type="transmembrane region" description="Helical" evidence="7">
    <location>
        <begin position="212"/>
        <end position="233"/>
    </location>
</feature>
<proteinExistence type="inferred from homology"/>
<dbReference type="GO" id="GO:0055085">
    <property type="term" value="P:transmembrane transport"/>
    <property type="evidence" value="ECO:0007669"/>
    <property type="project" value="InterPro"/>
</dbReference>
<dbReference type="RefSeq" id="WP_369340861.1">
    <property type="nucleotide sequence ID" value="NZ_CP129675.1"/>
</dbReference>
<reference evidence="9" key="1">
    <citation type="submission" date="2023-07" db="EMBL/GenBank/DDBJ databases">
        <title>Bifidobacterium aquikefiriaerophilum sp. nov. and Bifidobacterium eccum sp. nov., isolated from water kefir.</title>
        <authorList>
            <person name="Breselge S."/>
            <person name="Bellassi P."/>
            <person name="Barcenilla C."/>
            <person name="Alvarez-Ordonez A."/>
            <person name="Morelli L."/>
            <person name="Cotter P.D."/>
        </authorList>
    </citation>
    <scope>NUCLEOTIDE SEQUENCE</scope>
    <source>
        <strain evidence="11">WK012_4_13</strain>
        <strain evidence="10">WK013_4_14</strain>
        <strain evidence="9">WK048_4_13</strain>
    </source>
</reference>
<dbReference type="EMBL" id="CP129675">
    <property type="protein sequence ID" value="XDS46636.1"/>
    <property type="molecule type" value="Genomic_DNA"/>
</dbReference>
<dbReference type="InterPro" id="IPR000515">
    <property type="entry name" value="MetI-like"/>
</dbReference>
<dbReference type="PROSITE" id="PS50928">
    <property type="entry name" value="ABC_TM1"/>
    <property type="match status" value="1"/>
</dbReference>
<dbReference type="EMBL" id="CP129682">
    <property type="protein sequence ID" value="XDS48661.1"/>
    <property type="molecule type" value="Genomic_DNA"/>
</dbReference>
<protein>
    <submittedName>
        <fullName evidence="9">Carbohydrate ABC transporter permease</fullName>
    </submittedName>
</protein>
<feature type="transmembrane region" description="Helical" evidence="7">
    <location>
        <begin position="27"/>
        <end position="49"/>
    </location>
</feature>
<keyword evidence="4 7" id="KW-0812">Transmembrane</keyword>
<evidence type="ECO:0000259" key="8">
    <source>
        <dbReference type="PROSITE" id="PS50928"/>
    </source>
</evidence>
<comment type="similarity">
    <text evidence="7">Belongs to the binding-protein-dependent transport system permease family.</text>
</comment>
<dbReference type="Gene3D" id="1.10.3720.10">
    <property type="entry name" value="MetI-like"/>
    <property type="match status" value="1"/>
</dbReference>
<gene>
    <name evidence="11" type="ORF">QN062_05585</name>
    <name evidence="10" type="ORF">QN216_10195</name>
    <name evidence="9" type="ORF">QN217_00280</name>
</gene>
<dbReference type="PANTHER" id="PTHR43744:SF12">
    <property type="entry name" value="ABC TRANSPORTER PERMEASE PROTEIN MG189-RELATED"/>
    <property type="match status" value="1"/>
</dbReference>
<keyword evidence="5 7" id="KW-1133">Transmembrane helix</keyword>
<keyword evidence="6 7" id="KW-0472">Membrane</keyword>
<feature type="transmembrane region" description="Helical" evidence="7">
    <location>
        <begin position="170"/>
        <end position="191"/>
    </location>
</feature>
<dbReference type="SUPFAM" id="SSF161098">
    <property type="entry name" value="MetI-like"/>
    <property type="match status" value="1"/>
</dbReference>
<comment type="subcellular location">
    <subcellularLocation>
        <location evidence="1 7">Cell membrane</location>
        <topology evidence="1 7">Multi-pass membrane protein</topology>
    </subcellularLocation>
</comment>
<feature type="transmembrane region" description="Helical" evidence="7">
    <location>
        <begin position="271"/>
        <end position="292"/>
    </location>
</feature>
<name>A0AB39UCD4_9BIFI</name>
<sequence>MIGNDHSTAVAMNRTNGLTPRRMLTELCWWAGVIIISISTVFPLLWSLATSLKPANEILQNTLSLIPMSPTLKNYAALFQTIPFARYIFNTLVVTIGGILTNLIFGSAAGYALAKLKFRGRHTVFLAYLASMMIPGIVTMIPTFLVLRHMPLVGGNDILGSGGTGFINSYWAIILPGGIGALAVFMMRQFFLSLPDELGEAARVDGANEFQIFWKVYLPLVKSGLAVLGVLTFQGGWNNFMWPLIVLNDPNKMTIQVGLASFRDDTYGTDYGALMAGTVVTMLPVLIVFLLCQKWIIQGIANTGGK</sequence>
<evidence type="ECO:0000256" key="1">
    <source>
        <dbReference type="ARBA" id="ARBA00004651"/>
    </source>
</evidence>
<dbReference type="EMBL" id="CP129683">
    <property type="protein sequence ID" value="XDS49890.1"/>
    <property type="molecule type" value="Genomic_DNA"/>
</dbReference>
<evidence type="ECO:0000313" key="10">
    <source>
        <dbReference type="EMBL" id="XDS48661.1"/>
    </source>
</evidence>
<dbReference type="GO" id="GO:0005886">
    <property type="term" value="C:plasma membrane"/>
    <property type="evidence" value="ECO:0007669"/>
    <property type="project" value="UniProtKB-SubCell"/>
</dbReference>
<keyword evidence="2 7" id="KW-0813">Transport</keyword>
<feature type="transmembrane region" description="Helical" evidence="7">
    <location>
        <begin position="87"/>
        <end position="113"/>
    </location>
</feature>
<accession>A0AB39UCD4</accession>
<dbReference type="InterPro" id="IPR035906">
    <property type="entry name" value="MetI-like_sf"/>
</dbReference>
<evidence type="ECO:0000313" key="11">
    <source>
        <dbReference type="EMBL" id="XDS49890.1"/>
    </source>
</evidence>
<dbReference type="AlphaFoldDB" id="A0AB39UCD4"/>
<keyword evidence="3" id="KW-1003">Cell membrane</keyword>
<dbReference type="PANTHER" id="PTHR43744">
    <property type="entry name" value="ABC TRANSPORTER PERMEASE PROTEIN MG189-RELATED-RELATED"/>
    <property type="match status" value="1"/>
</dbReference>
<dbReference type="CDD" id="cd06261">
    <property type="entry name" value="TM_PBP2"/>
    <property type="match status" value="1"/>
</dbReference>
<organism evidence="9">
    <name type="scientific">Bifidobacterium fermentum</name>
    <dbReference type="NCBI Taxonomy" id="3059035"/>
    <lineage>
        <taxon>Bacteria</taxon>
        <taxon>Bacillati</taxon>
        <taxon>Actinomycetota</taxon>
        <taxon>Actinomycetes</taxon>
        <taxon>Bifidobacteriales</taxon>
        <taxon>Bifidobacteriaceae</taxon>
        <taxon>Bifidobacterium</taxon>
    </lineage>
</organism>
<dbReference type="Pfam" id="PF00528">
    <property type="entry name" value="BPD_transp_1"/>
    <property type="match status" value="1"/>
</dbReference>
<evidence type="ECO:0000256" key="3">
    <source>
        <dbReference type="ARBA" id="ARBA00022475"/>
    </source>
</evidence>
<feature type="transmembrane region" description="Helical" evidence="7">
    <location>
        <begin position="125"/>
        <end position="150"/>
    </location>
</feature>
<feature type="domain" description="ABC transmembrane type-1" evidence="8">
    <location>
        <begin position="88"/>
        <end position="292"/>
    </location>
</feature>
<evidence type="ECO:0000256" key="7">
    <source>
        <dbReference type="RuleBase" id="RU363032"/>
    </source>
</evidence>
<evidence type="ECO:0000313" key="9">
    <source>
        <dbReference type="EMBL" id="XDS46636.1"/>
    </source>
</evidence>